<evidence type="ECO:0000256" key="3">
    <source>
        <dbReference type="ARBA" id="ARBA00022741"/>
    </source>
</evidence>
<dbReference type="AlphaFoldDB" id="A0A538SGN4"/>
<organism evidence="11 12">
    <name type="scientific">Eiseniibacteriota bacterium</name>
    <dbReference type="NCBI Taxonomy" id="2212470"/>
    <lineage>
        <taxon>Bacteria</taxon>
        <taxon>Candidatus Eiseniibacteriota</taxon>
    </lineage>
</organism>
<evidence type="ECO:0000256" key="4">
    <source>
        <dbReference type="ARBA" id="ARBA00022840"/>
    </source>
</evidence>
<dbReference type="InterPro" id="IPR036621">
    <property type="entry name" value="Anticodon-bd_dom_sf"/>
</dbReference>
<evidence type="ECO:0000313" key="11">
    <source>
        <dbReference type="EMBL" id="TMQ50531.1"/>
    </source>
</evidence>
<comment type="subcellular location">
    <subcellularLocation>
        <location evidence="8">Cytoplasm</location>
    </subcellularLocation>
</comment>
<feature type="domain" description="Aminoacyl-transfer RNA synthetases class-II family profile" evidence="10">
    <location>
        <begin position="1"/>
        <end position="332"/>
    </location>
</feature>
<keyword evidence="5 8" id="KW-0648">Protein biosynthesis</keyword>
<dbReference type="Pfam" id="PF03129">
    <property type="entry name" value="HGTP_anticodon"/>
    <property type="match status" value="1"/>
</dbReference>
<dbReference type="PANTHER" id="PTHR43707:SF1">
    <property type="entry name" value="HISTIDINE--TRNA LIGASE, MITOCHONDRIAL-RELATED"/>
    <property type="match status" value="1"/>
</dbReference>
<comment type="subunit">
    <text evidence="8">Homodimer.</text>
</comment>
<evidence type="ECO:0000256" key="6">
    <source>
        <dbReference type="ARBA" id="ARBA00023146"/>
    </source>
</evidence>
<dbReference type="SUPFAM" id="SSF55681">
    <property type="entry name" value="Class II aaRS and biotin synthetases"/>
    <property type="match status" value="1"/>
</dbReference>
<dbReference type="InterPro" id="IPR004516">
    <property type="entry name" value="HisRS/HisZ"/>
</dbReference>
<dbReference type="SUPFAM" id="SSF52954">
    <property type="entry name" value="Class II aaRS ABD-related"/>
    <property type="match status" value="1"/>
</dbReference>
<dbReference type="InterPro" id="IPR033656">
    <property type="entry name" value="HisRS_anticodon"/>
</dbReference>
<feature type="binding site" evidence="9">
    <location>
        <position position="128"/>
    </location>
    <ligand>
        <name>L-histidine</name>
        <dbReference type="ChEBI" id="CHEBI:57595"/>
    </ligand>
</feature>
<dbReference type="GO" id="GO:0005737">
    <property type="term" value="C:cytoplasm"/>
    <property type="evidence" value="ECO:0007669"/>
    <property type="project" value="UniProtKB-SubCell"/>
</dbReference>
<evidence type="ECO:0000313" key="12">
    <source>
        <dbReference type="Proteomes" id="UP000320184"/>
    </source>
</evidence>
<dbReference type="Pfam" id="PF13393">
    <property type="entry name" value="tRNA-synt_His"/>
    <property type="match status" value="1"/>
</dbReference>
<evidence type="ECO:0000256" key="2">
    <source>
        <dbReference type="ARBA" id="ARBA00022598"/>
    </source>
</evidence>
<dbReference type="Gene3D" id="3.40.50.800">
    <property type="entry name" value="Anticodon-binding domain"/>
    <property type="match status" value="1"/>
</dbReference>
<dbReference type="Proteomes" id="UP000320184">
    <property type="component" value="Unassembled WGS sequence"/>
</dbReference>
<dbReference type="GO" id="GO:0004821">
    <property type="term" value="F:histidine-tRNA ligase activity"/>
    <property type="evidence" value="ECO:0007669"/>
    <property type="project" value="UniProtKB-UniRule"/>
</dbReference>
<evidence type="ECO:0000256" key="8">
    <source>
        <dbReference type="HAMAP-Rule" id="MF_00127"/>
    </source>
</evidence>
<keyword evidence="2 8" id="KW-0436">Ligase</keyword>
<dbReference type="EC" id="6.1.1.21" evidence="8"/>
<evidence type="ECO:0000256" key="7">
    <source>
        <dbReference type="ARBA" id="ARBA00047639"/>
    </source>
</evidence>
<gene>
    <name evidence="8 11" type="primary">hisS</name>
    <name evidence="11" type="ORF">E6K73_07585</name>
</gene>
<keyword evidence="4 8" id="KW-0067">ATP-binding</keyword>
<feature type="binding site" evidence="9">
    <location>
        <begin position="270"/>
        <end position="271"/>
    </location>
    <ligand>
        <name>L-histidine</name>
        <dbReference type="ChEBI" id="CHEBI:57595"/>
    </ligand>
</feature>
<dbReference type="NCBIfam" id="TIGR00442">
    <property type="entry name" value="hisS"/>
    <property type="match status" value="1"/>
</dbReference>
<dbReference type="Gene3D" id="3.30.930.10">
    <property type="entry name" value="Bira Bifunctional Protein, Domain 2"/>
    <property type="match status" value="1"/>
</dbReference>
<feature type="binding site" evidence="9">
    <location>
        <position position="132"/>
    </location>
    <ligand>
        <name>L-histidine</name>
        <dbReference type="ChEBI" id="CHEBI:57595"/>
    </ligand>
</feature>
<dbReference type="InterPro" id="IPR004154">
    <property type="entry name" value="Anticodon-bd"/>
</dbReference>
<evidence type="ECO:0000256" key="1">
    <source>
        <dbReference type="ARBA" id="ARBA00008226"/>
    </source>
</evidence>
<name>A0A538SGN4_UNCEI</name>
<dbReference type="GO" id="GO:0006427">
    <property type="term" value="P:histidyl-tRNA aminoacylation"/>
    <property type="evidence" value="ECO:0007669"/>
    <property type="project" value="UniProtKB-UniRule"/>
</dbReference>
<feature type="binding site" evidence="9">
    <location>
        <begin position="83"/>
        <end position="85"/>
    </location>
    <ligand>
        <name>L-histidine</name>
        <dbReference type="ChEBI" id="CHEBI:57595"/>
    </ligand>
</feature>
<dbReference type="GO" id="GO:0005524">
    <property type="term" value="F:ATP binding"/>
    <property type="evidence" value="ECO:0007669"/>
    <property type="project" value="UniProtKB-UniRule"/>
</dbReference>
<dbReference type="InterPro" id="IPR015807">
    <property type="entry name" value="His-tRNA-ligase"/>
</dbReference>
<dbReference type="CDD" id="cd00859">
    <property type="entry name" value="HisRS_anticodon"/>
    <property type="match status" value="1"/>
</dbReference>
<dbReference type="PIRSF" id="PIRSF001549">
    <property type="entry name" value="His-tRNA_synth"/>
    <property type="match status" value="1"/>
</dbReference>
<dbReference type="InterPro" id="IPR006195">
    <property type="entry name" value="aa-tRNA-synth_II"/>
</dbReference>
<evidence type="ECO:0000259" key="10">
    <source>
        <dbReference type="PROSITE" id="PS50862"/>
    </source>
</evidence>
<reference evidence="11 12" key="1">
    <citation type="journal article" date="2019" name="Nat. Microbiol.">
        <title>Mediterranean grassland soil C-N compound turnover is dependent on rainfall and depth, and is mediated by genomically divergent microorganisms.</title>
        <authorList>
            <person name="Diamond S."/>
            <person name="Andeer P.F."/>
            <person name="Li Z."/>
            <person name="Crits-Christoph A."/>
            <person name="Burstein D."/>
            <person name="Anantharaman K."/>
            <person name="Lane K.R."/>
            <person name="Thomas B.C."/>
            <person name="Pan C."/>
            <person name="Northen T.R."/>
            <person name="Banfield J.F."/>
        </authorList>
    </citation>
    <scope>NUCLEOTIDE SEQUENCE [LARGE SCALE GENOMIC DNA]</scope>
    <source>
        <strain evidence="11">WS_3</strain>
    </source>
</reference>
<keyword evidence="3 8" id="KW-0547">Nucleotide-binding</keyword>
<feature type="binding site" evidence="9">
    <location>
        <position position="114"/>
    </location>
    <ligand>
        <name>L-histidine</name>
        <dbReference type="ChEBI" id="CHEBI:57595"/>
    </ligand>
</feature>
<comment type="catalytic activity">
    <reaction evidence="7 8">
        <text>tRNA(His) + L-histidine + ATP = L-histidyl-tRNA(His) + AMP + diphosphate + H(+)</text>
        <dbReference type="Rhea" id="RHEA:17313"/>
        <dbReference type="Rhea" id="RHEA-COMP:9665"/>
        <dbReference type="Rhea" id="RHEA-COMP:9689"/>
        <dbReference type="ChEBI" id="CHEBI:15378"/>
        <dbReference type="ChEBI" id="CHEBI:30616"/>
        <dbReference type="ChEBI" id="CHEBI:33019"/>
        <dbReference type="ChEBI" id="CHEBI:57595"/>
        <dbReference type="ChEBI" id="CHEBI:78442"/>
        <dbReference type="ChEBI" id="CHEBI:78527"/>
        <dbReference type="ChEBI" id="CHEBI:456215"/>
        <dbReference type="EC" id="6.1.1.21"/>
    </reaction>
</comment>
<protein>
    <recommendedName>
        <fullName evidence="8">Histidine--tRNA ligase</fullName>
        <ecNumber evidence="8">6.1.1.21</ecNumber>
    </recommendedName>
    <alternativeName>
        <fullName evidence="8">Histidyl-tRNA synthetase</fullName>
        <shortName evidence="8">HisRS</shortName>
    </alternativeName>
</protein>
<evidence type="ECO:0000256" key="5">
    <source>
        <dbReference type="ARBA" id="ARBA00022917"/>
    </source>
</evidence>
<sequence>MALKHQAPRGTRDLLPDELERWQWAESRARDVLARYAYREIRTPLFEDYELFARTSGESSDVVQKEMYRFQDLKGRDLALRPEGTAPVARAYLEHAMGGAGRCHRLWYMGPMFRYGRPQKGRYRQFYQIGAEIIGTVAPAADVEIIALFVDLFEAWGFRDLTVAINSVGTPQSRRAYGERLRAWLEPVRHRLGADSQARLDSNPLRVLDTKDPAELDLLAGKGGDLGPMPRMLDSLDEESRAHWAAVLQALDALGIRHEIDHGLVRGLDYYTRTAFEAHDRSLGPGQSALGGGGRYDGLIEALGGSPTPGVGFSIGLDRVILVLEQRGFAPPPGPAKVFVVAMDETRAPAAVLVRELRREFVVDWDPEPRSFGAQMKAAGRSGARCMVLLGEDEWKRGEVVIKDLASGSQETVPRAGLEASLRAQLGGELNREIPSR</sequence>
<dbReference type="InterPro" id="IPR041715">
    <property type="entry name" value="HisRS-like_core"/>
</dbReference>
<keyword evidence="6 8" id="KW-0030">Aminoacyl-tRNA synthetase</keyword>
<dbReference type="CDD" id="cd00773">
    <property type="entry name" value="HisRS-like_core"/>
    <property type="match status" value="1"/>
</dbReference>
<dbReference type="EMBL" id="VBOT01000097">
    <property type="protein sequence ID" value="TMQ50531.1"/>
    <property type="molecule type" value="Genomic_DNA"/>
</dbReference>
<keyword evidence="8" id="KW-0963">Cytoplasm</keyword>
<dbReference type="InterPro" id="IPR045864">
    <property type="entry name" value="aa-tRNA-synth_II/BPL/LPL"/>
</dbReference>
<evidence type="ECO:0000256" key="9">
    <source>
        <dbReference type="PIRSR" id="PIRSR001549-1"/>
    </source>
</evidence>
<dbReference type="PROSITE" id="PS50862">
    <property type="entry name" value="AA_TRNA_LIGASE_II"/>
    <property type="match status" value="1"/>
</dbReference>
<comment type="caution">
    <text evidence="11">The sequence shown here is derived from an EMBL/GenBank/DDBJ whole genome shotgun (WGS) entry which is preliminary data.</text>
</comment>
<comment type="similarity">
    <text evidence="1 8">Belongs to the class-II aminoacyl-tRNA synthetase family.</text>
</comment>
<dbReference type="HAMAP" id="MF_00127">
    <property type="entry name" value="His_tRNA_synth"/>
    <property type="match status" value="1"/>
</dbReference>
<accession>A0A538SGN4</accession>
<dbReference type="PANTHER" id="PTHR43707">
    <property type="entry name" value="HISTIDYL-TRNA SYNTHETASE"/>
    <property type="match status" value="1"/>
</dbReference>
<feature type="binding site" evidence="9">
    <location>
        <position position="266"/>
    </location>
    <ligand>
        <name>L-histidine</name>
        <dbReference type="ChEBI" id="CHEBI:57595"/>
    </ligand>
</feature>
<proteinExistence type="inferred from homology"/>